<dbReference type="AlphaFoldDB" id="I0IMN0"/>
<protein>
    <submittedName>
        <fullName evidence="7">Putative arsenical membrane pump protein</fullName>
    </submittedName>
</protein>
<dbReference type="PATRIC" id="fig|1162668.3.peg.957"/>
<reference evidence="7 8" key="1">
    <citation type="journal article" date="2012" name="J. Bacteriol.">
        <title>Complete Genome Sequence of Leptospirillum ferrooxidans Strain C2-3, Isolated from a Fresh Volcanic Ash Deposit on the Island of Miyake, Japan.</title>
        <authorList>
            <person name="Fujimura R."/>
            <person name="Sato Y."/>
            <person name="Nishizawa T."/>
            <person name="Oshima K."/>
            <person name="Kim S.-W."/>
            <person name="Hattori M."/>
            <person name="Kamijo T."/>
            <person name="Ohta H."/>
        </authorList>
    </citation>
    <scope>NUCLEOTIDE SEQUENCE [LARGE SCALE GENOMIC DNA]</scope>
    <source>
        <strain evidence="7 8">C2-3</strain>
    </source>
</reference>
<keyword evidence="4 6" id="KW-1133">Transmembrane helix</keyword>
<dbReference type="PANTHER" id="PTHR43302:SF5">
    <property type="entry name" value="TRANSPORTER ARSB-RELATED"/>
    <property type="match status" value="1"/>
</dbReference>
<sequence length="437" mass="47254">MITAILIFVLTLIFVLWQPRGLGIGWSALAGAAFALLFGVVHTQDISAVWSIIWDPTMTFIGLIVISLLLDEAGFFAWCAIHVALWGKGNGTKLFLLIILLGASVSAIFANDGTALILTPIVLSVLLSLGFSPKNALAFILATGFVADSTSLPLVISNLVNILSADYFHKSFGEYAKVMVPVNFAALGSTLLISWIYFKRSLPASYNLMGLPPPITKIHDRLVFLATFPLLILLLAAYFMTAGTKIPVSLVTGAGAILWLAIAGRWWKKGKGAVIPVWKVLREAPWQIVLFSLGMYLVVYGLKNQGLTMEVGHLLTSMSNMGSFAATIGSGFMFAFLSAAMNNLPTVLIGAIGIHQALHLSPLVKESMIYANIIGCDLGPKMTPIGSLATLLWLHVLEKKGEKISTGEYIRAGFILTIPVLFMTLVALYGWLRFLHS</sequence>
<feature type="transmembrane region" description="Helical" evidence="6">
    <location>
        <begin position="138"/>
        <end position="160"/>
    </location>
</feature>
<feature type="transmembrane region" description="Helical" evidence="6">
    <location>
        <begin position="115"/>
        <end position="131"/>
    </location>
</feature>
<proteinExistence type="predicted"/>
<evidence type="ECO:0000256" key="3">
    <source>
        <dbReference type="ARBA" id="ARBA00022692"/>
    </source>
</evidence>
<evidence type="ECO:0000313" key="8">
    <source>
        <dbReference type="Proteomes" id="UP000007382"/>
    </source>
</evidence>
<feature type="transmembrane region" description="Helical" evidence="6">
    <location>
        <begin position="218"/>
        <end position="240"/>
    </location>
</feature>
<dbReference type="STRING" id="1162668.LFE_0818"/>
<feature type="transmembrane region" description="Helical" evidence="6">
    <location>
        <begin position="180"/>
        <end position="198"/>
    </location>
</feature>
<keyword evidence="3 6" id="KW-0812">Transmembrane</keyword>
<keyword evidence="2" id="KW-1003">Cell membrane</keyword>
<dbReference type="PRINTS" id="PR00758">
    <property type="entry name" value="ARSENICPUMP"/>
</dbReference>
<evidence type="ECO:0000256" key="1">
    <source>
        <dbReference type="ARBA" id="ARBA00004651"/>
    </source>
</evidence>
<feature type="transmembrane region" description="Helical" evidence="6">
    <location>
        <begin position="59"/>
        <end position="81"/>
    </location>
</feature>
<dbReference type="GO" id="GO:0008490">
    <property type="term" value="F:arsenite secondary active transmembrane transporter activity"/>
    <property type="evidence" value="ECO:0007669"/>
    <property type="project" value="TreeGrafter"/>
</dbReference>
<dbReference type="NCBIfam" id="TIGR00935">
    <property type="entry name" value="2a45"/>
    <property type="match status" value="1"/>
</dbReference>
<gene>
    <name evidence="7" type="ordered locus">LFE_0818</name>
</gene>
<feature type="transmembrane region" description="Helical" evidence="6">
    <location>
        <begin position="284"/>
        <end position="302"/>
    </location>
</feature>
<dbReference type="Pfam" id="PF02040">
    <property type="entry name" value="ArsB"/>
    <property type="match status" value="1"/>
</dbReference>
<feature type="transmembrane region" description="Helical" evidence="6">
    <location>
        <begin position="246"/>
        <end position="263"/>
    </location>
</feature>
<accession>I0IMN0</accession>
<dbReference type="GO" id="GO:0042960">
    <property type="term" value="F:antimonite secondary active transmembrane transporter activity"/>
    <property type="evidence" value="ECO:0007669"/>
    <property type="project" value="TreeGrafter"/>
</dbReference>
<dbReference type="NCBIfam" id="NF011980">
    <property type="entry name" value="PRK15445.1"/>
    <property type="match status" value="1"/>
</dbReference>
<feature type="transmembrane region" description="Helical" evidence="6">
    <location>
        <begin position="322"/>
        <end position="340"/>
    </location>
</feature>
<dbReference type="InterPro" id="IPR000802">
    <property type="entry name" value="Arsenical_pump_ArsB"/>
</dbReference>
<keyword evidence="8" id="KW-1185">Reference proteome</keyword>
<dbReference type="Proteomes" id="UP000007382">
    <property type="component" value="Chromosome"/>
</dbReference>
<keyword evidence="5 6" id="KW-0472">Membrane</keyword>
<dbReference type="EMBL" id="AP012342">
    <property type="protein sequence ID" value="BAM06529.1"/>
    <property type="molecule type" value="Genomic_DNA"/>
</dbReference>
<evidence type="ECO:0000313" key="7">
    <source>
        <dbReference type="EMBL" id="BAM06529.1"/>
    </source>
</evidence>
<dbReference type="eggNOG" id="COG1055">
    <property type="taxonomic scope" value="Bacteria"/>
</dbReference>
<evidence type="ECO:0000256" key="4">
    <source>
        <dbReference type="ARBA" id="ARBA00022989"/>
    </source>
</evidence>
<dbReference type="PANTHER" id="PTHR43302">
    <property type="entry name" value="TRANSPORTER ARSB-RELATED"/>
    <property type="match status" value="1"/>
</dbReference>
<name>I0IMN0_LEPFC</name>
<comment type="subcellular location">
    <subcellularLocation>
        <location evidence="1">Cell membrane</location>
        <topology evidence="1">Multi-pass membrane protein</topology>
    </subcellularLocation>
</comment>
<evidence type="ECO:0000256" key="5">
    <source>
        <dbReference type="ARBA" id="ARBA00023136"/>
    </source>
</evidence>
<reference evidence="8" key="2">
    <citation type="submission" date="2012-03" db="EMBL/GenBank/DDBJ databases">
        <title>The complete genome sequence of the pioneer microbe on fresh volcanic deposit, Leptospirillum ferrooxidans strain C2-3.</title>
        <authorList>
            <person name="Fujimura R."/>
            <person name="Sato Y."/>
            <person name="Nishizawa T."/>
            <person name="Nanba K."/>
            <person name="Oshima K."/>
            <person name="Hattori M."/>
            <person name="Kamijo T."/>
            <person name="Ohta H."/>
        </authorList>
    </citation>
    <scope>NUCLEOTIDE SEQUENCE [LARGE SCALE GENOMIC DNA]</scope>
    <source>
        <strain evidence="8">C2-3</strain>
    </source>
</reference>
<dbReference type="GO" id="GO:0005886">
    <property type="term" value="C:plasma membrane"/>
    <property type="evidence" value="ECO:0007669"/>
    <property type="project" value="UniProtKB-SubCell"/>
</dbReference>
<feature type="transmembrane region" description="Helical" evidence="6">
    <location>
        <begin position="93"/>
        <end position="109"/>
    </location>
</feature>
<dbReference type="KEGG" id="lfc:LFE_0818"/>
<organism evidence="7 8">
    <name type="scientific">Leptospirillum ferrooxidans (strain C2-3)</name>
    <dbReference type="NCBI Taxonomy" id="1162668"/>
    <lineage>
        <taxon>Bacteria</taxon>
        <taxon>Pseudomonadati</taxon>
        <taxon>Nitrospirota</taxon>
        <taxon>Nitrospiria</taxon>
        <taxon>Nitrospirales</taxon>
        <taxon>Nitrospiraceae</taxon>
        <taxon>Leptospirillum</taxon>
    </lineage>
</organism>
<feature type="transmembrane region" description="Helical" evidence="6">
    <location>
        <begin position="409"/>
        <end position="432"/>
    </location>
</feature>
<dbReference type="CDD" id="cd01118">
    <property type="entry name" value="ArsB_permease"/>
    <property type="match status" value="1"/>
</dbReference>
<evidence type="ECO:0000256" key="6">
    <source>
        <dbReference type="SAM" id="Phobius"/>
    </source>
</evidence>
<dbReference type="HOGENOM" id="CLU_043931_1_0_0"/>
<evidence type="ECO:0000256" key="2">
    <source>
        <dbReference type="ARBA" id="ARBA00022475"/>
    </source>
</evidence>